<dbReference type="InterPro" id="IPR009038">
    <property type="entry name" value="GOLD_dom"/>
</dbReference>
<evidence type="ECO:0000256" key="10">
    <source>
        <dbReference type="SAM" id="Phobius"/>
    </source>
</evidence>
<dbReference type="STRING" id="6182.A0A4Z2D4X9"/>
<name>A0A4Z2D4X9_SCHJA</name>
<dbReference type="InterPro" id="IPR036598">
    <property type="entry name" value="GOLD_dom_sf"/>
</dbReference>
<evidence type="ECO:0000256" key="9">
    <source>
        <dbReference type="SAM" id="MobiDB-lite"/>
    </source>
</evidence>
<comment type="caution">
    <text evidence="13">The sequence shown here is derived from an EMBL/GenBank/DDBJ whole genome shotgun (WGS) entry which is preliminary data.</text>
</comment>
<evidence type="ECO:0000259" key="12">
    <source>
        <dbReference type="PROSITE" id="PS50866"/>
    </source>
</evidence>
<evidence type="ECO:0000256" key="5">
    <source>
        <dbReference type="ARBA" id="ARBA00022989"/>
    </source>
</evidence>
<keyword evidence="4 11" id="KW-0732">Signal</keyword>
<dbReference type="PROSITE" id="PS50866">
    <property type="entry name" value="GOLD"/>
    <property type="match status" value="1"/>
</dbReference>
<dbReference type="GO" id="GO:0016020">
    <property type="term" value="C:membrane"/>
    <property type="evidence" value="ECO:0007669"/>
    <property type="project" value="UniProtKB-SubCell"/>
</dbReference>
<keyword evidence="3 8" id="KW-0812">Transmembrane</keyword>
<comment type="similarity">
    <text evidence="2 8">Belongs to the EMP24/GP25L family.</text>
</comment>
<evidence type="ECO:0000256" key="2">
    <source>
        <dbReference type="ARBA" id="ARBA00007104"/>
    </source>
</evidence>
<evidence type="ECO:0000256" key="7">
    <source>
        <dbReference type="ARBA" id="ARBA00037847"/>
    </source>
</evidence>
<keyword evidence="14" id="KW-1185">Reference proteome</keyword>
<evidence type="ECO:0000256" key="1">
    <source>
        <dbReference type="ARBA" id="ARBA00004479"/>
    </source>
</evidence>
<feature type="transmembrane region" description="Helical" evidence="10">
    <location>
        <begin position="168"/>
        <end position="190"/>
    </location>
</feature>
<dbReference type="InterPro" id="IPR015720">
    <property type="entry name" value="Emp24-like"/>
</dbReference>
<evidence type="ECO:0000313" key="13">
    <source>
        <dbReference type="EMBL" id="TNN11220.1"/>
    </source>
</evidence>
<feature type="compositionally biased region" description="Low complexity" evidence="9">
    <location>
        <begin position="197"/>
        <end position="207"/>
    </location>
</feature>
<evidence type="ECO:0000256" key="8">
    <source>
        <dbReference type="RuleBase" id="RU003827"/>
    </source>
</evidence>
<evidence type="ECO:0000256" key="11">
    <source>
        <dbReference type="SAM" id="SignalP"/>
    </source>
</evidence>
<keyword evidence="5 10" id="KW-1133">Transmembrane helix</keyword>
<sequence>MLLLLVYILIVQRYVSGSSLTFELEDRSTQCFYEEFTKGSGFTLEFSVLSGGNYDVDMTLTDPNNVIVKSDSRLYTDTVSVDDAMEGVYKACFSNYFSSVSHKVVSMTWRNSSYDSSKYTFVPFGSTQISDSLHNLYSLVLTATGQQFESRVYMSRSYSYAVFLHNRVIYWSLGQAVVIVIFGICQVLALRSFFSSPSYQPSPKSVPMTTTGPLHTVGF</sequence>
<dbReference type="PANTHER" id="PTHR22811">
    <property type="entry name" value="TRANSMEMBRANE EMP24 DOMAIN-CONTAINING PROTEIN"/>
    <property type="match status" value="1"/>
</dbReference>
<evidence type="ECO:0000256" key="4">
    <source>
        <dbReference type="ARBA" id="ARBA00022729"/>
    </source>
</evidence>
<feature type="chain" id="PRO_5021282528" evidence="11">
    <location>
        <begin position="18"/>
        <end position="219"/>
    </location>
</feature>
<evidence type="ECO:0000256" key="3">
    <source>
        <dbReference type="ARBA" id="ARBA00022692"/>
    </source>
</evidence>
<dbReference type="Proteomes" id="UP000311919">
    <property type="component" value="Unassembled WGS sequence"/>
</dbReference>
<dbReference type="SMART" id="SM01190">
    <property type="entry name" value="EMP24_GP25L"/>
    <property type="match status" value="1"/>
</dbReference>
<feature type="signal peptide" evidence="11">
    <location>
        <begin position="1"/>
        <end position="17"/>
    </location>
</feature>
<proteinExistence type="inferred from homology"/>
<protein>
    <submittedName>
        <fullName evidence="13">Transmembrane emp24 domain-containing protein isoform 1</fullName>
    </submittedName>
</protein>
<feature type="region of interest" description="Disordered" evidence="9">
    <location>
        <begin position="197"/>
        <end position="219"/>
    </location>
</feature>
<evidence type="ECO:0000256" key="6">
    <source>
        <dbReference type="ARBA" id="ARBA00023136"/>
    </source>
</evidence>
<gene>
    <name evidence="13" type="ORF">EWB00_004773</name>
</gene>
<accession>A0A4Z2D4X9</accession>
<reference evidence="13 14" key="1">
    <citation type="submission" date="2019-03" db="EMBL/GenBank/DDBJ databases">
        <title>An improved genome assembly of the fluke Schistosoma japonicum.</title>
        <authorList>
            <person name="Hu W."/>
            <person name="Luo F."/>
            <person name="Yin M."/>
            <person name="Mo X."/>
            <person name="Sun C."/>
            <person name="Wu Q."/>
            <person name="Zhu B."/>
            <person name="Xiang M."/>
            <person name="Wang J."/>
            <person name="Wang Y."/>
            <person name="Zhang T."/>
            <person name="Xu B."/>
            <person name="Zheng H."/>
            <person name="Feng Z."/>
        </authorList>
    </citation>
    <scope>NUCLEOTIDE SEQUENCE [LARGE SCALE GENOMIC DNA]</scope>
    <source>
        <strain evidence="13">HuSjv2</strain>
        <tissue evidence="13">Worms</tissue>
    </source>
</reference>
<dbReference type="EMBL" id="SKCS01000308">
    <property type="protein sequence ID" value="TNN11220.1"/>
    <property type="molecule type" value="Genomic_DNA"/>
</dbReference>
<dbReference type="OrthoDB" id="62956at2759"/>
<dbReference type="GO" id="GO:0012505">
    <property type="term" value="C:endomembrane system"/>
    <property type="evidence" value="ECO:0007669"/>
    <property type="project" value="UniProtKB-SubCell"/>
</dbReference>
<comment type="subcellular location">
    <subcellularLocation>
        <location evidence="7">Endomembrane system</location>
        <topology evidence="7">Single-pass membrane protein</topology>
    </subcellularLocation>
    <subcellularLocation>
        <location evidence="1 8">Membrane</location>
        <topology evidence="1 8">Single-pass type I membrane protein</topology>
    </subcellularLocation>
</comment>
<dbReference type="SUPFAM" id="SSF101576">
    <property type="entry name" value="Supernatant protein factor (SPF), C-terminal domain"/>
    <property type="match status" value="1"/>
</dbReference>
<organism evidence="13 14">
    <name type="scientific">Schistosoma japonicum</name>
    <name type="common">Blood fluke</name>
    <dbReference type="NCBI Taxonomy" id="6182"/>
    <lineage>
        <taxon>Eukaryota</taxon>
        <taxon>Metazoa</taxon>
        <taxon>Spiralia</taxon>
        <taxon>Lophotrochozoa</taxon>
        <taxon>Platyhelminthes</taxon>
        <taxon>Trematoda</taxon>
        <taxon>Digenea</taxon>
        <taxon>Strigeidida</taxon>
        <taxon>Schistosomatoidea</taxon>
        <taxon>Schistosomatidae</taxon>
        <taxon>Schistosoma</taxon>
    </lineage>
</organism>
<dbReference type="Pfam" id="PF01105">
    <property type="entry name" value="EMP24_GP25L"/>
    <property type="match status" value="1"/>
</dbReference>
<feature type="domain" description="GOLD" evidence="12">
    <location>
        <begin position="29"/>
        <end position="111"/>
    </location>
</feature>
<dbReference type="AlphaFoldDB" id="A0A4Z2D4X9"/>
<keyword evidence="6 10" id="KW-0472">Membrane</keyword>
<evidence type="ECO:0000313" key="14">
    <source>
        <dbReference type="Proteomes" id="UP000311919"/>
    </source>
</evidence>